<evidence type="ECO:0000313" key="7">
    <source>
        <dbReference type="Proteomes" id="UP000078103"/>
    </source>
</evidence>
<dbReference type="STRING" id="539.A7P85_00475"/>
<sequence>MLRNFSDKFSGNDDKGDFELHCLMMIIEDPARRQWAARLKITKKYDVSNARTTLLEKFEKGFEKEHDAQLFVLDELDEFPIFRVKVLEGFRQ</sequence>
<dbReference type="EMBL" id="LXSF01000001">
    <property type="protein sequence ID" value="OAM18194.1"/>
    <property type="molecule type" value="Genomic_DNA"/>
</dbReference>
<evidence type="ECO:0000313" key="8">
    <source>
        <dbReference type="Proteomes" id="UP000215465"/>
    </source>
</evidence>
<dbReference type="EMBL" id="LXSG01000032">
    <property type="protein sequence ID" value="OAM18791.1"/>
    <property type="molecule type" value="Genomic_DNA"/>
</dbReference>
<reference evidence="5 6" key="1">
    <citation type="submission" date="2016-05" db="EMBL/GenBank/DDBJ databases">
        <title>Draft genome of Corynebacterium afermentans subsp. afermentans LCDC 88199T.</title>
        <authorList>
            <person name="Bernier A.-M."/>
            <person name="Bernard K."/>
        </authorList>
    </citation>
    <scope>NUCLEOTIDE SEQUENCE [LARGE SCALE GENOMIC DNA]</scope>
    <source>
        <strain evidence="6">NML01-0328</strain>
        <strain evidence="5">NML04-0072</strain>
        <strain evidence="7">NML120819</strain>
    </source>
</reference>
<dbReference type="RefSeq" id="WP_003824246.1">
    <property type="nucleotide sequence ID" value="NZ_CAUTFU010000026.1"/>
</dbReference>
<reference evidence="2" key="2">
    <citation type="submission" date="2016-05" db="EMBL/GenBank/DDBJ databases">
        <authorList>
            <person name="Lavstsen T."/>
            <person name="Jespersen J.S."/>
        </authorList>
    </citation>
    <scope>NUCLEOTIDE SEQUENCE</scope>
    <source>
        <strain evidence="1">NML01-0328</strain>
        <strain evidence="2">NML04-0072</strain>
        <strain evidence="3">NML120819</strain>
    </source>
</reference>
<proteinExistence type="predicted"/>
<dbReference type="EMBL" id="LXSH01000033">
    <property type="protein sequence ID" value="OAM19660.1"/>
    <property type="molecule type" value="Genomic_DNA"/>
</dbReference>
<reference evidence="4 8" key="3">
    <citation type="submission" date="2017-06" db="EMBL/GenBank/DDBJ databases">
        <authorList>
            <consortium name="Pathogen Informatics"/>
        </authorList>
    </citation>
    <scope>NUCLEOTIDE SEQUENCE [LARGE SCALE GENOMIC DNA]</scope>
    <source>
        <strain evidence="4 8">NCTC10596</strain>
    </source>
</reference>
<organism evidence="2 5">
    <name type="scientific">Eikenella corrodens</name>
    <dbReference type="NCBI Taxonomy" id="539"/>
    <lineage>
        <taxon>Bacteria</taxon>
        <taxon>Pseudomonadati</taxon>
        <taxon>Pseudomonadota</taxon>
        <taxon>Betaproteobacteria</taxon>
        <taxon>Neisseriales</taxon>
        <taxon>Neisseriaceae</taxon>
        <taxon>Eikenella</taxon>
    </lineage>
</organism>
<evidence type="ECO:0000313" key="6">
    <source>
        <dbReference type="Proteomes" id="UP000078003"/>
    </source>
</evidence>
<evidence type="ECO:0000313" key="3">
    <source>
        <dbReference type="EMBL" id="OAM19660.1"/>
    </source>
</evidence>
<evidence type="ECO:0000313" key="2">
    <source>
        <dbReference type="EMBL" id="OAM18791.1"/>
    </source>
</evidence>
<dbReference type="Proteomes" id="UP000077589">
    <property type="component" value="Unassembled WGS sequence"/>
</dbReference>
<name>A0A1A9RL62_EIKCO</name>
<dbReference type="Proteomes" id="UP000078003">
    <property type="component" value="Unassembled WGS sequence"/>
</dbReference>
<protein>
    <submittedName>
        <fullName evidence="2">Uncharacterized protein</fullName>
    </submittedName>
</protein>
<dbReference type="KEGG" id="ecor:SAMEA4412678_1494"/>
<dbReference type="Proteomes" id="UP000215465">
    <property type="component" value="Chromosome 1"/>
</dbReference>
<evidence type="ECO:0000313" key="5">
    <source>
        <dbReference type="Proteomes" id="UP000077589"/>
    </source>
</evidence>
<gene>
    <name evidence="1" type="ORF">A7P85_00475</name>
    <name evidence="3" type="ORF">A7P89_11230</name>
    <name evidence="2" type="ORF">A7P90_05835</name>
    <name evidence="4" type="ORF">SAMEA4412678_01494</name>
</gene>
<dbReference type="OrthoDB" id="8611550at2"/>
<dbReference type="EMBL" id="LT906482">
    <property type="protein sequence ID" value="SNW09541.1"/>
    <property type="molecule type" value="Genomic_DNA"/>
</dbReference>
<accession>A0A1A9RL62</accession>
<dbReference type="Proteomes" id="UP000078103">
    <property type="component" value="Unassembled WGS sequence"/>
</dbReference>
<evidence type="ECO:0000313" key="4">
    <source>
        <dbReference type="EMBL" id="SNW09541.1"/>
    </source>
</evidence>
<evidence type="ECO:0000313" key="1">
    <source>
        <dbReference type="EMBL" id="OAM18194.1"/>
    </source>
</evidence>
<dbReference type="AlphaFoldDB" id="A0A1A9RL62"/>
<dbReference type="GeneID" id="60770395"/>